<dbReference type="Proteomes" id="UP000006048">
    <property type="component" value="Chromosome"/>
</dbReference>
<keyword evidence="2" id="KW-1185">Reference proteome</keyword>
<dbReference type="RefSeq" id="WP_014801263.1">
    <property type="nucleotide sequence ID" value="NC_018020.1"/>
</dbReference>
<dbReference type="HOGENOM" id="CLU_1767254_0_0_12"/>
<gene>
    <name evidence="1" type="ordered locus">Turpa_0080</name>
</gene>
<protein>
    <submittedName>
        <fullName evidence="1">Uncharacterized protein</fullName>
    </submittedName>
</protein>
<evidence type="ECO:0000313" key="1">
    <source>
        <dbReference type="EMBL" id="AFM10742.1"/>
    </source>
</evidence>
<dbReference type="OrthoDB" id="582337at2"/>
<dbReference type="AlphaFoldDB" id="I4B0D5"/>
<name>I4B0D5_TURPD</name>
<dbReference type="STRING" id="869212.Turpa_0080"/>
<dbReference type="EMBL" id="CP002959">
    <property type="protein sequence ID" value="AFM10742.1"/>
    <property type="molecule type" value="Genomic_DNA"/>
</dbReference>
<evidence type="ECO:0000313" key="2">
    <source>
        <dbReference type="Proteomes" id="UP000006048"/>
    </source>
</evidence>
<organism evidence="1 2">
    <name type="scientific">Turneriella parva (strain ATCC BAA-1111 / DSM 21527 / NCTC 11395 / H)</name>
    <name type="common">Leptospira parva</name>
    <dbReference type="NCBI Taxonomy" id="869212"/>
    <lineage>
        <taxon>Bacteria</taxon>
        <taxon>Pseudomonadati</taxon>
        <taxon>Spirochaetota</taxon>
        <taxon>Spirochaetia</taxon>
        <taxon>Leptospirales</taxon>
        <taxon>Leptospiraceae</taxon>
        <taxon>Turneriella</taxon>
    </lineage>
</organism>
<sequence>MQGWKRNNIKTTVSLPAGFVALFGVWQKAWLRALDACLADTLSSKACRDRARCYNHARDKYEIVPVYWPVEVYNKLHALAAAQRVSVSSLVYSMIVRMLSRAEPGRTTGFNNYSMKVKKWSKTGIHVEENINFRPQAKEKDHPPLAA</sequence>
<accession>I4B0D5</accession>
<reference evidence="1 2" key="1">
    <citation type="submission" date="2012-06" db="EMBL/GenBank/DDBJ databases">
        <title>The complete chromosome of genome of Turneriella parva DSM 21527.</title>
        <authorList>
            <consortium name="US DOE Joint Genome Institute (JGI-PGF)"/>
            <person name="Lucas S."/>
            <person name="Han J."/>
            <person name="Lapidus A."/>
            <person name="Bruce D."/>
            <person name="Goodwin L."/>
            <person name="Pitluck S."/>
            <person name="Peters L."/>
            <person name="Kyrpides N."/>
            <person name="Mavromatis K."/>
            <person name="Ivanova N."/>
            <person name="Mikhailova N."/>
            <person name="Chertkov O."/>
            <person name="Detter J.C."/>
            <person name="Tapia R."/>
            <person name="Han C."/>
            <person name="Land M."/>
            <person name="Hauser L."/>
            <person name="Markowitz V."/>
            <person name="Cheng J.-F."/>
            <person name="Hugenholtz P."/>
            <person name="Woyke T."/>
            <person name="Wu D."/>
            <person name="Gronow S."/>
            <person name="Wellnitz S."/>
            <person name="Brambilla E."/>
            <person name="Klenk H.-P."/>
            <person name="Eisen J.A."/>
        </authorList>
    </citation>
    <scope>NUCLEOTIDE SEQUENCE [LARGE SCALE GENOMIC DNA]</scope>
    <source>
        <strain evidence="2">ATCC BAA-1111 / DSM 21527 / NCTC 11395 / H</strain>
    </source>
</reference>
<dbReference type="KEGG" id="tpx:Turpa_0080"/>
<proteinExistence type="predicted"/>